<dbReference type="AlphaFoldDB" id="A7MLY7"/>
<dbReference type="EMBL" id="CP000783">
    <property type="protein sequence ID" value="ABU75612.1"/>
    <property type="molecule type" value="Genomic_DNA"/>
</dbReference>
<dbReference type="Proteomes" id="UP000000260">
    <property type="component" value="Chromosome"/>
</dbReference>
<keyword evidence="2" id="KW-1185">Reference proteome</keyword>
<reference evidence="1 2" key="1">
    <citation type="journal article" date="2010" name="PLoS ONE">
        <title>Genome sequence of Cronobacter sakazakii BAA-894 and comparative genomic hybridization analysis with other Cronobacter species.</title>
        <authorList>
            <person name="Kucerova E."/>
            <person name="Clifton S.W."/>
            <person name="Xia X.Q."/>
            <person name="Long F."/>
            <person name="Porwollik S."/>
            <person name="Fulton L."/>
            <person name="Fronick C."/>
            <person name="Minx P."/>
            <person name="Kyung K."/>
            <person name="Warren W."/>
            <person name="Fulton R."/>
            <person name="Feng D."/>
            <person name="Wollam A."/>
            <person name="Shah N."/>
            <person name="Bhonagiri V."/>
            <person name="Nash W.E."/>
            <person name="Hallsworth-Pepin K."/>
            <person name="Wilson R.K."/>
            <person name="McClelland M."/>
            <person name="Forsythe S.J."/>
        </authorList>
    </citation>
    <scope>NUCLEOTIDE SEQUENCE [LARGE SCALE GENOMIC DNA]</scope>
    <source>
        <strain evidence="1 2">ATCC BAA-894</strain>
    </source>
</reference>
<organism evidence="1 2">
    <name type="scientific">Cronobacter sakazakii (strain ATCC BAA-894)</name>
    <name type="common">Enterobacter sakazakii</name>
    <dbReference type="NCBI Taxonomy" id="290339"/>
    <lineage>
        <taxon>Bacteria</taxon>
        <taxon>Pseudomonadati</taxon>
        <taxon>Pseudomonadota</taxon>
        <taxon>Gammaproteobacteria</taxon>
        <taxon>Enterobacterales</taxon>
        <taxon>Enterobacteriaceae</taxon>
        <taxon>Cronobacter</taxon>
    </lineage>
</organism>
<gene>
    <name evidence="1" type="ordered locus">ESA_00313</name>
</gene>
<evidence type="ECO:0000313" key="2">
    <source>
        <dbReference type="Proteomes" id="UP000000260"/>
    </source>
</evidence>
<name>A7MLY7_CROS8</name>
<protein>
    <submittedName>
        <fullName evidence="1">Uncharacterized protein</fullName>
    </submittedName>
</protein>
<dbReference type="HOGENOM" id="CLU_3250246_0_0_6"/>
<accession>A7MLY7</accession>
<evidence type="ECO:0000313" key="1">
    <source>
        <dbReference type="EMBL" id="ABU75612.1"/>
    </source>
</evidence>
<dbReference type="KEGG" id="esa:ESA_00313"/>
<sequence>MLTYFNYLFLTIIIKKIKNKAVNSLLKKPIFSARCLAPRGVR</sequence>
<proteinExistence type="predicted"/>